<comment type="caution">
    <text evidence="1">The sequence shown here is derived from an EMBL/GenBank/DDBJ whole genome shotgun (WGS) entry which is preliminary data.</text>
</comment>
<dbReference type="AlphaFoldDB" id="A0A9D4CI59"/>
<protein>
    <submittedName>
        <fullName evidence="1">Uncharacterized protein</fullName>
    </submittedName>
</protein>
<organism evidence="1 2">
    <name type="scientific">Dreissena polymorpha</name>
    <name type="common">Zebra mussel</name>
    <name type="synonym">Mytilus polymorpha</name>
    <dbReference type="NCBI Taxonomy" id="45954"/>
    <lineage>
        <taxon>Eukaryota</taxon>
        <taxon>Metazoa</taxon>
        <taxon>Spiralia</taxon>
        <taxon>Lophotrochozoa</taxon>
        <taxon>Mollusca</taxon>
        <taxon>Bivalvia</taxon>
        <taxon>Autobranchia</taxon>
        <taxon>Heteroconchia</taxon>
        <taxon>Euheterodonta</taxon>
        <taxon>Imparidentia</taxon>
        <taxon>Neoheterodontei</taxon>
        <taxon>Myida</taxon>
        <taxon>Dreissenoidea</taxon>
        <taxon>Dreissenidae</taxon>
        <taxon>Dreissena</taxon>
    </lineage>
</organism>
<name>A0A9D4CI59_DREPO</name>
<sequence>MKFTAVATHEVNVISESQVGDGSSTDRNRGVVGMGSLLLYLLNGNVEQDGREQTSLTDAN</sequence>
<accession>A0A9D4CI59</accession>
<reference evidence="1" key="1">
    <citation type="journal article" date="2019" name="bioRxiv">
        <title>The Genome of the Zebra Mussel, Dreissena polymorpha: A Resource for Invasive Species Research.</title>
        <authorList>
            <person name="McCartney M.A."/>
            <person name="Auch B."/>
            <person name="Kono T."/>
            <person name="Mallez S."/>
            <person name="Zhang Y."/>
            <person name="Obille A."/>
            <person name="Becker A."/>
            <person name="Abrahante J.E."/>
            <person name="Garbe J."/>
            <person name="Badalamenti J.P."/>
            <person name="Herman A."/>
            <person name="Mangelson H."/>
            <person name="Liachko I."/>
            <person name="Sullivan S."/>
            <person name="Sone E.D."/>
            <person name="Koren S."/>
            <person name="Silverstein K.A.T."/>
            <person name="Beckman K.B."/>
            <person name="Gohl D.M."/>
        </authorList>
    </citation>
    <scope>NUCLEOTIDE SEQUENCE</scope>
    <source>
        <strain evidence="1">Duluth1</strain>
        <tissue evidence="1">Whole animal</tissue>
    </source>
</reference>
<dbReference type="Proteomes" id="UP000828390">
    <property type="component" value="Unassembled WGS sequence"/>
</dbReference>
<evidence type="ECO:0000313" key="2">
    <source>
        <dbReference type="Proteomes" id="UP000828390"/>
    </source>
</evidence>
<dbReference type="EMBL" id="JAIWYP010000012">
    <property type="protein sequence ID" value="KAH3724912.1"/>
    <property type="molecule type" value="Genomic_DNA"/>
</dbReference>
<proteinExistence type="predicted"/>
<gene>
    <name evidence="1" type="ORF">DPMN_050739</name>
</gene>
<evidence type="ECO:0000313" key="1">
    <source>
        <dbReference type="EMBL" id="KAH3724912.1"/>
    </source>
</evidence>
<reference evidence="1" key="2">
    <citation type="submission" date="2020-11" db="EMBL/GenBank/DDBJ databases">
        <authorList>
            <person name="McCartney M.A."/>
            <person name="Auch B."/>
            <person name="Kono T."/>
            <person name="Mallez S."/>
            <person name="Becker A."/>
            <person name="Gohl D.M."/>
            <person name="Silverstein K.A.T."/>
            <person name="Koren S."/>
            <person name="Bechman K.B."/>
            <person name="Herman A."/>
            <person name="Abrahante J.E."/>
            <person name="Garbe J."/>
        </authorList>
    </citation>
    <scope>NUCLEOTIDE SEQUENCE</scope>
    <source>
        <strain evidence="1">Duluth1</strain>
        <tissue evidence="1">Whole animal</tissue>
    </source>
</reference>
<keyword evidence="2" id="KW-1185">Reference proteome</keyword>